<comment type="caution">
    <text evidence="7">The sequence shown here is derived from an EMBL/GenBank/DDBJ whole genome shotgun (WGS) entry which is preliminary data.</text>
</comment>
<sequence>MIEKETEPGLGQRRFTVSFDEPMRVSTGGMLARLDLAVETYGRLNDSRDNAIMICHGLTGNQNAAGAPLPDGPPQPWWQLAIGPGRMFDTDRYFVVCANVPGGCAGSTGPAATDPHTGRPFGMRFPRVTMADMADAWVRLQDRLDIPRFRAVAGGCMGGFQVLEFARRHPTRLSCAIAISATPFTSAYTIALWELMRQAIYADPAWQGGDYYGHAQGPLAGMGLGAMIGSVLWLDRDTLAEKFGRRRADSPATDGGVPPLAFPAPEFAVEAFLARVRANASLRFDPNSLICLTKAMDLFDLADGYPDLSSGVSAIDKPMLLVSYESDWRYPRAEIARLADAIASNGTAVSHHHLTSPFGHGAYQFDVSALAPVVAGFLQAMS</sequence>
<comment type="caution">
    <text evidence="5">Lacks conserved residue(s) required for the propagation of feature annotation.</text>
</comment>
<comment type="similarity">
    <text evidence="5">Belongs to the AB hydrolase superfamily. MetX family.</text>
</comment>
<dbReference type="InterPro" id="IPR029058">
    <property type="entry name" value="AB_hydrolase_fold"/>
</dbReference>
<feature type="active site" evidence="5">
    <location>
        <position position="327"/>
    </location>
</feature>
<dbReference type="GO" id="GO:0009092">
    <property type="term" value="P:homoserine metabolic process"/>
    <property type="evidence" value="ECO:0007669"/>
    <property type="project" value="TreeGrafter"/>
</dbReference>
<dbReference type="AlphaFoldDB" id="A0A0J5XC94"/>
<evidence type="ECO:0000256" key="2">
    <source>
        <dbReference type="ARBA" id="ARBA00022679"/>
    </source>
</evidence>
<reference evidence="7 8" key="1">
    <citation type="submission" date="2015-05" db="EMBL/GenBank/DDBJ databases">
        <title>Draft genome of Burkholderia cepacia LK29.</title>
        <authorList>
            <person name="Chan X.Y."/>
        </authorList>
    </citation>
    <scope>NUCLEOTIDE SEQUENCE [LARGE SCALE GENOMIC DNA]</scope>
    <source>
        <strain evidence="7 8">LK29</strain>
    </source>
</reference>
<evidence type="ECO:0000256" key="4">
    <source>
        <dbReference type="ARBA" id="ARBA00023315"/>
    </source>
</evidence>
<evidence type="ECO:0000256" key="1">
    <source>
        <dbReference type="ARBA" id="ARBA00022605"/>
    </source>
</evidence>
<gene>
    <name evidence="7" type="ORF">VL15_08710</name>
</gene>
<comment type="subcellular location">
    <subcellularLocation>
        <location evidence="5">Cytoplasm</location>
    </subcellularLocation>
</comment>
<dbReference type="NCBIfam" id="NF001209">
    <property type="entry name" value="PRK00175.1"/>
    <property type="match status" value="1"/>
</dbReference>
<keyword evidence="4 5" id="KW-0012">Acyltransferase</keyword>
<dbReference type="GO" id="GO:0004414">
    <property type="term" value="F:homoserine O-acetyltransferase activity"/>
    <property type="evidence" value="ECO:0007669"/>
    <property type="project" value="TreeGrafter"/>
</dbReference>
<keyword evidence="5" id="KW-0963">Cytoplasm</keyword>
<dbReference type="Proteomes" id="UP000036338">
    <property type="component" value="Unassembled WGS sequence"/>
</dbReference>
<dbReference type="InterPro" id="IPR008220">
    <property type="entry name" value="HAT_MetX-like"/>
</dbReference>
<evidence type="ECO:0000256" key="5">
    <source>
        <dbReference type="HAMAP-Rule" id="MF_00296"/>
    </source>
</evidence>
<dbReference type="RefSeq" id="WP_048244918.1">
    <property type="nucleotide sequence ID" value="NZ_LDWR01000014.1"/>
</dbReference>
<keyword evidence="3" id="KW-0486">Methionine biosynthesis</keyword>
<dbReference type="EMBL" id="LDWR01000014">
    <property type="protein sequence ID" value="KML60462.1"/>
    <property type="molecule type" value="Genomic_DNA"/>
</dbReference>
<dbReference type="Pfam" id="PF00561">
    <property type="entry name" value="Abhydrolase_1"/>
    <property type="match status" value="1"/>
</dbReference>
<dbReference type="HAMAP" id="MF_00296">
    <property type="entry name" value="MetX_acyltransf"/>
    <property type="match status" value="1"/>
</dbReference>
<feature type="domain" description="AB hydrolase-1" evidence="6">
    <location>
        <begin position="51"/>
        <end position="219"/>
    </location>
</feature>
<evidence type="ECO:0000313" key="7">
    <source>
        <dbReference type="EMBL" id="KML60462.1"/>
    </source>
</evidence>
<dbReference type="InterPro" id="IPR000073">
    <property type="entry name" value="AB_hydrolase_1"/>
</dbReference>
<evidence type="ECO:0000313" key="8">
    <source>
        <dbReference type="Proteomes" id="UP000036338"/>
    </source>
</evidence>
<protein>
    <recommendedName>
        <fullName evidence="5">Probable acyltransferase</fullName>
        <ecNumber evidence="5">2.3.1.-</ecNumber>
    </recommendedName>
</protein>
<dbReference type="PANTHER" id="PTHR32268:SF11">
    <property type="entry name" value="HOMOSERINE O-ACETYLTRANSFERASE"/>
    <property type="match status" value="1"/>
</dbReference>
<dbReference type="Gene3D" id="3.40.50.1820">
    <property type="entry name" value="alpha/beta hydrolase"/>
    <property type="match status" value="1"/>
</dbReference>
<evidence type="ECO:0000256" key="3">
    <source>
        <dbReference type="ARBA" id="ARBA00023167"/>
    </source>
</evidence>
<feature type="site" description="Important for acyl-CoA specificity" evidence="5">
    <location>
        <position position="329"/>
    </location>
</feature>
<dbReference type="NCBIfam" id="TIGR01392">
    <property type="entry name" value="homoserO_Ac_trn"/>
    <property type="match status" value="1"/>
</dbReference>
<dbReference type="GO" id="GO:0005737">
    <property type="term" value="C:cytoplasm"/>
    <property type="evidence" value="ECO:0007669"/>
    <property type="project" value="UniProtKB-SubCell"/>
</dbReference>
<dbReference type="PIRSF" id="PIRSF000443">
    <property type="entry name" value="Homoser_Ac_trans"/>
    <property type="match status" value="1"/>
</dbReference>
<proteinExistence type="inferred from homology"/>
<name>A0A0J5XC94_BURCE</name>
<dbReference type="Gene3D" id="1.10.1740.110">
    <property type="match status" value="1"/>
</dbReference>
<dbReference type="EC" id="2.3.1.-" evidence="5"/>
<dbReference type="SUPFAM" id="SSF53474">
    <property type="entry name" value="alpha/beta-Hydrolases"/>
    <property type="match status" value="1"/>
</dbReference>
<keyword evidence="2 5" id="KW-0808">Transferase</keyword>
<dbReference type="PATRIC" id="fig|292.27.peg.1329"/>
<dbReference type="GO" id="GO:0009086">
    <property type="term" value="P:methionine biosynthetic process"/>
    <property type="evidence" value="ECO:0007669"/>
    <property type="project" value="UniProtKB-KW"/>
</dbReference>
<keyword evidence="1 5" id="KW-0028">Amino-acid biosynthesis</keyword>
<dbReference type="PANTHER" id="PTHR32268">
    <property type="entry name" value="HOMOSERINE O-ACETYLTRANSFERASE"/>
    <property type="match status" value="1"/>
</dbReference>
<evidence type="ECO:0000259" key="6">
    <source>
        <dbReference type="Pfam" id="PF00561"/>
    </source>
</evidence>
<comment type="subunit">
    <text evidence="5">Homodimer.</text>
</comment>
<organism evidence="7 8">
    <name type="scientific">Burkholderia cepacia</name>
    <name type="common">Pseudomonas cepacia</name>
    <dbReference type="NCBI Taxonomy" id="292"/>
    <lineage>
        <taxon>Bacteria</taxon>
        <taxon>Pseudomonadati</taxon>
        <taxon>Pseudomonadota</taxon>
        <taxon>Betaproteobacteria</taxon>
        <taxon>Burkholderiales</taxon>
        <taxon>Burkholderiaceae</taxon>
        <taxon>Burkholderia</taxon>
        <taxon>Burkholderia cepacia complex</taxon>
    </lineage>
</organism>
<accession>A0A0J5XC94</accession>